<comment type="subcellular location">
    <subcellularLocation>
        <location evidence="1 8">Cell membrane</location>
        <topology evidence="1 8">Multi-pass membrane protein</topology>
    </subcellularLocation>
</comment>
<dbReference type="PANTHER" id="PTHR43337:SF1">
    <property type="entry name" value="XANTHINE_URACIL PERMEASE C887.17-RELATED"/>
    <property type="match status" value="1"/>
</dbReference>
<dbReference type="EMBL" id="JXSL01000030">
    <property type="protein sequence ID" value="KIL98046.1"/>
    <property type="molecule type" value="Genomic_DNA"/>
</dbReference>
<feature type="transmembrane region" description="Helical" evidence="9">
    <location>
        <begin position="359"/>
        <end position="376"/>
    </location>
</feature>
<feature type="transmembrane region" description="Helical" evidence="9">
    <location>
        <begin position="183"/>
        <end position="198"/>
    </location>
</feature>
<dbReference type="Proteomes" id="UP000031971">
    <property type="component" value="Unassembled WGS sequence"/>
</dbReference>
<feature type="transmembrane region" description="Helical" evidence="9">
    <location>
        <begin position="106"/>
        <end position="130"/>
    </location>
</feature>
<protein>
    <submittedName>
        <fullName evidence="10">Xanthine/uracil/thiamine/ascorbate permease family protein</fullName>
    </submittedName>
</protein>
<feature type="transmembrane region" description="Helical" evidence="9">
    <location>
        <begin position="382"/>
        <end position="412"/>
    </location>
</feature>
<evidence type="ECO:0000313" key="11">
    <source>
        <dbReference type="Proteomes" id="UP000031971"/>
    </source>
</evidence>
<feature type="transmembrane region" description="Helical" evidence="9">
    <location>
        <begin position="327"/>
        <end position="347"/>
    </location>
</feature>
<evidence type="ECO:0000256" key="2">
    <source>
        <dbReference type="ARBA" id="ARBA00005697"/>
    </source>
</evidence>
<feature type="transmembrane region" description="Helical" evidence="9">
    <location>
        <begin position="61"/>
        <end position="86"/>
    </location>
</feature>
<evidence type="ECO:0000256" key="6">
    <source>
        <dbReference type="ARBA" id="ARBA00022989"/>
    </source>
</evidence>
<feature type="transmembrane region" description="Helical" evidence="9">
    <location>
        <begin position="205"/>
        <end position="230"/>
    </location>
</feature>
<dbReference type="GO" id="GO:0015207">
    <property type="term" value="F:adenine transmembrane transporter activity"/>
    <property type="evidence" value="ECO:0007669"/>
    <property type="project" value="TreeGrafter"/>
</dbReference>
<evidence type="ECO:0000256" key="3">
    <source>
        <dbReference type="ARBA" id="ARBA00022448"/>
    </source>
</evidence>
<evidence type="ECO:0000256" key="9">
    <source>
        <dbReference type="SAM" id="Phobius"/>
    </source>
</evidence>
<feature type="transmembrane region" description="Helical" evidence="9">
    <location>
        <begin position="424"/>
        <end position="442"/>
    </location>
</feature>
<evidence type="ECO:0000313" key="10">
    <source>
        <dbReference type="EMBL" id="KIL98046.1"/>
    </source>
</evidence>
<evidence type="ECO:0000256" key="4">
    <source>
        <dbReference type="ARBA" id="ARBA00022475"/>
    </source>
</evidence>
<dbReference type="InterPro" id="IPR006043">
    <property type="entry name" value="NCS2"/>
</dbReference>
<sequence>MSIPESKGYGTMLERLFHLSGHRTSLRTEALAGATTFLTMAYIIFVNPAMLAETGMDKGAVFVATCLAAALGSIAMGLLANYPIALAPGMGLNAYFTYGVVIGMGVPWPVALGAVFVSGVLFLILALTKVREAIINAVPQSLKLAISAGIGLFLGLIAFENAGLIEGHKATLITLGHLNRPEPLLAVCGFMVMVGLEARKVPGAIMIGILGTAAAGMALGVTPFGGIAAWPPSLAPTFLKMDVAGALNLGLVTIVFALLFVDLFDNAGTLIGLAHRAGMLDERGRLPRLGRALIADSLAAMAGGILGTSTTTSYIESASGINAGGRSGLAAVVTGLFFVAALFLAPLAAAIPAYATAPALLFVACLMARSLADIAWDDITEAVPALVTALAMPFTFSIAHGISFGFITYAAVKLLGGKARDVGPAVWLLAGAFVLKFVLLGSV</sequence>
<feature type="transmembrane region" description="Helical" evidence="9">
    <location>
        <begin position="250"/>
        <end position="273"/>
    </location>
</feature>
<reference evidence="10 11" key="1">
    <citation type="submission" date="2015-01" db="EMBL/GenBank/DDBJ databases">
        <title>Genome Sequence of Magnetospirillum magnetotacticum Strain MS-1.</title>
        <authorList>
            <person name="Marinov G.K."/>
            <person name="Smalley M.D."/>
            <person name="DeSalvo G."/>
        </authorList>
    </citation>
    <scope>NUCLEOTIDE SEQUENCE [LARGE SCALE GENOMIC DNA]</scope>
    <source>
        <strain evidence="10 11">MS-1</strain>
    </source>
</reference>
<evidence type="ECO:0000256" key="1">
    <source>
        <dbReference type="ARBA" id="ARBA00004651"/>
    </source>
</evidence>
<keyword evidence="3 8" id="KW-0813">Transport</keyword>
<evidence type="ECO:0000256" key="7">
    <source>
        <dbReference type="ARBA" id="ARBA00023136"/>
    </source>
</evidence>
<evidence type="ECO:0000256" key="8">
    <source>
        <dbReference type="PIRNR" id="PIRNR005353"/>
    </source>
</evidence>
<keyword evidence="4 8" id="KW-1003">Cell membrane</keyword>
<accession>A0A0C2UYX9</accession>
<dbReference type="PANTHER" id="PTHR43337">
    <property type="entry name" value="XANTHINE/URACIL PERMEASE C887.17-RELATED"/>
    <property type="match status" value="1"/>
</dbReference>
<dbReference type="AlphaFoldDB" id="A0A0C2UYX9"/>
<dbReference type="Pfam" id="PF00860">
    <property type="entry name" value="Xan_ur_permease"/>
    <property type="match status" value="1"/>
</dbReference>
<keyword evidence="7 8" id="KW-0472">Membrane</keyword>
<comment type="similarity">
    <text evidence="2 8">Belongs to the nucleobase:cation symporter-2 (NCS2) (TC 2.A.40) family. Azg-like subfamily.</text>
</comment>
<dbReference type="PIRSF" id="PIRSF005353">
    <property type="entry name" value="PbuG"/>
    <property type="match status" value="1"/>
</dbReference>
<dbReference type="InterPro" id="IPR026033">
    <property type="entry name" value="Azg-like_bact_archaea"/>
</dbReference>
<keyword evidence="5 8" id="KW-0812">Transmembrane</keyword>
<proteinExistence type="inferred from homology"/>
<feature type="transmembrane region" description="Helical" evidence="9">
    <location>
        <begin position="142"/>
        <end position="163"/>
    </location>
</feature>
<name>A0A0C2UYX9_PARME</name>
<evidence type="ECO:0000256" key="5">
    <source>
        <dbReference type="ARBA" id="ARBA00022692"/>
    </source>
</evidence>
<dbReference type="STRING" id="272627.CCC_01107"/>
<feature type="transmembrane region" description="Helical" evidence="9">
    <location>
        <begin position="30"/>
        <end position="49"/>
    </location>
</feature>
<keyword evidence="11" id="KW-1185">Reference proteome</keyword>
<dbReference type="InterPro" id="IPR045018">
    <property type="entry name" value="Azg-like"/>
</dbReference>
<dbReference type="GO" id="GO:0005886">
    <property type="term" value="C:plasma membrane"/>
    <property type="evidence" value="ECO:0007669"/>
    <property type="project" value="UniProtKB-SubCell"/>
</dbReference>
<comment type="caution">
    <text evidence="10">The sequence shown here is derived from an EMBL/GenBank/DDBJ whole genome shotgun (WGS) entry which is preliminary data.</text>
</comment>
<gene>
    <name evidence="10" type="ORF">CCC_01107</name>
</gene>
<keyword evidence="6 8" id="KW-1133">Transmembrane helix</keyword>
<organism evidence="10 11">
    <name type="scientific">Paramagnetospirillum magnetotacticum MS-1</name>
    <dbReference type="NCBI Taxonomy" id="272627"/>
    <lineage>
        <taxon>Bacteria</taxon>
        <taxon>Pseudomonadati</taxon>
        <taxon>Pseudomonadota</taxon>
        <taxon>Alphaproteobacteria</taxon>
        <taxon>Rhodospirillales</taxon>
        <taxon>Magnetospirillaceae</taxon>
        <taxon>Paramagnetospirillum</taxon>
    </lineage>
</organism>